<reference evidence="2 3" key="1">
    <citation type="submission" date="2011-05" db="EMBL/GenBank/DDBJ databases">
        <title>Complete sequence of chromosome of Frankia symbiont of Datisca glomerata.</title>
        <authorList>
            <consortium name="US DOE Joint Genome Institute"/>
            <person name="Lucas S."/>
            <person name="Han J."/>
            <person name="Lapidus A."/>
            <person name="Cheng J.-F."/>
            <person name="Goodwin L."/>
            <person name="Pitluck S."/>
            <person name="Peters L."/>
            <person name="Mikhailova N."/>
            <person name="Chertkov O."/>
            <person name="Teshima H."/>
            <person name="Han C."/>
            <person name="Tapia R."/>
            <person name="Land M."/>
            <person name="Hauser L."/>
            <person name="Kyrpides N."/>
            <person name="Ivanova N."/>
            <person name="Pagani I."/>
            <person name="Berry A."/>
            <person name="Pawlowski K."/>
            <person name="Persson T."/>
            <person name="Vanden Heuvel B."/>
            <person name="Benson D."/>
            <person name="Woyke T."/>
        </authorList>
    </citation>
    <scope>NUCLEOTIDE SEQUENCE [LARGE SCALE GENOMIC DNA]</scope>
    <source>
        <strain evidence="3">4085684</strain>
    </source>
</reference>
<dbReference type="NCBIfam" id="NF047398">
    <property type="entry name" value="AAA_KGGVGR"/>
    <property type="match status" value="1"/>
</dbReference>
<sequence length="489" mass="54724">MVRTVRGERTGSGARASGTVVTFYSYKGGVGRTFALANTAALLTSWGYRTLCIDWDIDAPGIPFYFSRWLPEPPGTGLVDFIDDFARGRDPRVADYVSRISLPGLDIPLDLLPAGPADRSSYVPRAQTIDWAGLYGGKDLGAFLEDCRERWVADYDFVLIDSRTGITDISGICTAQLPDILVVFFTANEQSLRGVLDVVERAEKARDDLPYDRSLLLSLPVPARFDAREEYRRAQYWQERFGRELAPLFRNWAVEKVPLEGVPVERLLGLLTIPYVSYWSFGEDLPALEEEDPTPEKIGYSLETLAATIAHRLDRSDLLVESRDSFVAAATRQGLRSRGDDYDFDVFISHDSFSESEQLARSLEALLTRRGLRVLGPSEQARQLATGVERSRALDTLLARSRHLVILVDRYVDRSQNREINRFMRQTLDDQSDRAVLPVLVPDTESGSLPSPLRHFQYLRITDEEDLSGVADGIVGAITGRNRGLLEPG</sequence>
<dbReference type="KEGG" id="fsy:FsymDg_1347"/>
<dbReference type="Pfam" id="PF13676">
    <property type="entry name" value="TIR_2"/>
    <property type="match status" value="1"/>
</dbReference>
<dbReference type="GO" id="GO:0007165">
    <property type="term" value="P:signal transduction"/>
    <property type="evidence" value="ECO:0007669"/>
    <property type="project" value="InterPro"/>
</dbReference>
<dbReference type="GO" id="GO:0005524">
    <property type="term" value="F:ATP binding"/>
    <property type="evidence" value="ECO:0007669"/>
    <property type="project" value="TreeGrafter"/>
</dbReference>
<dbReference type="InterPro" id="IPR000157">
    <property type="entry name" value="TIR_dom"/>
</dbReference>
<dbReference type="InterPro" id="IPR027417">
    <property type="entry name" value="P-loop_NTPase"/>
</dbReference>
<dbReference type="SUPFAM" id="SSF52200">
    <property type="entry name" value="Toll/Interleukin receptor TIR domain"/>
    <property type="match status" value="1"/>
</dbReference>
<dbReference type="Gene3D" id="3.40.50.300">
    <property type="entry name" value="P-loop containing nucleotide triphosphate hydrolases"/>
    <property type="match status" value="1"/>
</dbReference>
<keyword evidence="3" id="KW-1185">Reference proteome</keyword>
<dbReference type="GO" id="GO:0005829">
    <property type="term" value="C:cytosol"/>
    <property type="evidence" value="ECO:0007669"/>
    <property type="project" value="TreeGrafter"/>
</dbReference>
<organism evidence="2 3">
    <name type="scientific">Candidatus Protofrankia datiscae</name>
    <dbReference type="NCBI Taxonomy" id="2716812"/>
    <lineage>
        <taxon>Bacteria</taxon>
        <taxon>Bacillati</taxon>
        <taxon>Actinomycetota</taxon>
        <taxon>Actinomycetes</taxon>
        <taxon>Frankiales</taxon>
        <taxon>Frankiaceae</taxon>
        <taxon>Protofrankia</taxon>
    </lineage>
</organism>
<dbReference type="EMBL" id="CP002801">
    <property type="protein sequence ID" value="AEH08827.1"/>
    <property type="molecule type" value="Genomic_DNA"/>
</dbReference>
<evidence type="ECO:0000313" key="2">
    <source>
        <dbReference type="EMBL" id="AEH08827.1"/>
    </source>
</evidence>
<dbReference type="PANTHER" id="PTHR43384:SF10">
    <property type="entry name" value="ATPASE INVOLVED IN CHROMOSOME PARTITIONING, PARA_MIND FAMILY"/>
    <property type="match status" value="1"/>
</dbReference>
<dbReference type="PANTHER" id="PTHR43384">
    <property type="entry name" value="SEPTUM SITE-DETERMINING PROTEIN MIND HOMOLOG, CHLOROPLASTIC-RELATED"/>
    <property type="match status" value="1"/>
</dbReference>
<evidence type="ECO:0000259" key="1">
    <source>
        <dbReference type="PROSITE" id="PS50104"/>
    </source>
</evidence>
<proteinExistence type="predicted"/>
<accession>F8B2M1</accession>
<gene>
    <name evidence="2" type="ordered locus">FsymDg_1347</name>
</gene>
<evidence type="ECO:0000313" key="3">
    <source>
        <dbReference type="Proteomes" id="UP000001549"/>
    </source>
</evidence>
<feature type="domain" description="TIR" evidence="1">
    <location>
        <begin position="342"/>
        <end position="478"/>
    </location>
</feature>
<dbReference type="InterPro" id="IPR050625">
    <property type="entry name" value="ParA/MinD_ATPase"/>
</dbReference>
<dbReference type="Gene3D" id="3.40.50.10140">
    <property type="entry name" value="Toll/interleukin-1 receptor homology (TIR) domain"/>
    <property type="match status" value="1"/>
</dbReference>
<protein>
    <submittedName>
        <fullName evidence="2">Putative ATP/GTP-binding protein</fullName>
    </submittedName>
</protein>
<dbReference type="GO" id="GO:0009898">
    <property type="term" value="C:cytoplasmic side of plasma membrane"/>
    <property type="evidence" value="ECO:0007669"/>
    <property type="project" value="TreeGrafter"/>
</dbReference>
<dbReference type="STRING" id="656024.FsymDg_1347"/>
<dbReference type="SUPFAM" id="SSF52540">
    <property type="entry name" value="P-loop containing nucleoside triphosphate hydrolases"/>
    <property type="match status" value="1"/>
</dbReference>
<dbReference type="GO" id="GO:0051782">
    <property type="term" value="P:negative regulation of cell division"/>
    <property type="evidence" value="ECO:0007669"/>
    <property type="project" value="TreeGrafter"/>
</dbReference>
<dbReference type="GO" id="GO:0016887">
    <property type="term" value="F:ATP hydrolysis activity"/>
    <property type="evidence" value="ECO:0007669"/>
    <property type="project" value="TreeGrafter"/>
</dbReference>
<dbReference type="HOGENOM" id="CLU_038155_0_0_11"/>
<dbReference type="Proteomes" id="UP000001549">
    <property type="component" value="Chromosome"/>
</dbReference>
<dbReference type="InterPro" id="IPR035897">
    <property type="entry name" value="Toll_tir_struct_dom_sf"/>
</dbReference>
<name>F8B2M1_9ACTN</name>
<dbReference type="eggNOG" id="COG1192">
    <property type="taxonomic scope" value="Bacteria"/>
</dbReference>
<dbReference type="AlphaFoldDB" id="F8B2M1"/>
<dbReference type="PROSITE" id="PS50104">
    <property type="entry name" value="TIR"/>
    <property type="match status" value="1"/>
</dbReference>